<dbReference type="Proteomes" id="UP001322277">
    <property type="component" value="Chromosome 1"/>
</dbReference>
<organism evidence="1 2">
    <name type="scientific">Colletotrichum destructivum</name>
    <dbReference type="NCBI Taxonomy" id="34406"/>
    <lineage>
        <taxon>Eukaryota</taxon>
        <taxon>Fungi</taxon>
        <taxon>Dikarya</taxon>
        <taxon>Ascomycota</taxon>
        <taxon>Pezizomycotina</taxon>
        <taxon>Sordariomycetes</taxon>
        <taxon>Hypocreomycetidae</taxon>
        <taxon>Glomerellales</taxon>
        <taxon>Glomerellaceae</taxon>
        <taxon>Colletotrichum</taxon>
        <taxon>Colletotrichum destructivum species complex</taxon>
    </lineage>
</organism>
<evidence type="ECO:0000313" key="1">
    <source>
        <dbReference type="EMBL" id="WQF77021.1"/>
    </source>
</evidence>
<evidence type="ECO:0000313" key="2">
    <source>
        <dbReference type="Proteomes" id="UP001322277"/>
    </source>
</evidence>
<dbReference type="RefSeq" id="XP_062774245.1">
    <property type="nucleotide sequence ID" value="XM_062918194.1"/>
</dbReference>
<protein>
    <submittedName>
        <fullName evidence="1">Uncharacterized protein</fullName>
    </submittedName>
</protein>
<keyword evidence="2" id="KW-1185">Reference proteome</keyword>
<dbReference type="EMBL" id="CP137305">
    <property type="protein sequence ID" value="WQF77021.1"/>
    <property type="molecule type" value="Genomic_DNA"/>
</dbReference>
<accession>A0AAX4I1Q8</accession>
<dbReference type="AlphaFoldDB" id="A0AAX4I1Q8"/>
<proteinExistence type="predicted"/>
<reference evidence="2" key="1">
    <citation type="journal article" date="2023" name="bioRxiv">
        <title>Complete genome of the Medicago anthracnose fungus, Colletotrichum destructivum, reveals a mini-chromosome-like region within a core chromosome.</title>
        <authorList>
            <person name="Lapalu N."/>
            <person name="Simon A."/>
            <person name="Lu A."/>
            <person name="Plaumann P.-L."/>
            <person name="Amselem J."/>
            <person name="Pigne S."/>
            <person name="Auger A."/>
            <person name="Koch C."/>
            <person name="Dallery J.-F."/>
            <person name="O'Connell R.J."/>
        </authorList>
    </citation>
    <scope>NUCLEOTIDE SEQUENCE [LARGE SCALE GENOMIC DNA]</scope>
    <source>
        <strain evidence="2">CBS 520.97</strain>
    </source>
</reference>
<dbReference type="KEGG" id="cdet:87938538"/>
<dbReference type="GeneID" id="87938538"/>
<gene>
    <name evidence="1" type="ORF">CDEST_02035</name>
</gene>
<name>A0AAX4I1Q8_9PEZI</name>
<sequence length="78" mass="9034">MFDVGRQDVFEMEDAGNEVQTAQSKAVSDWRVVDAKKAKIRKAQRFLRQVSLRMRLAARQERLPLHRIAHQARGRSTS</sequence>